<organism evidence="7 8">
    <name type="scientific">Bradyrhizobium canariense</name>
    <dbReference type="NCBI Taxonomy" id="255045"/>
    <lineage>
        <taxon>Bacteria</taxon>
        <taxon>Pseudomonadati</taxon>
        <taxon>Pseudomonadota</taxon>
        <taxon>Alphaproteobacteria</taxon>
        <taxon>Hyphomicrobiales</taxon>
        <taxon>Nitrobacteraceae</taxon>
        <taxon>Bradyrhizobium</taxon>
    </lineage>
</organism>
<evidence type="ECO:0000259" key="6">
    <source>
        <dbReference type="PROSITE" id="PS50931"/>
    </source>
</evidence>
<dbReference type="InterPro" id="IPR005119">
    <property type="entry name" value="LysR_subst-bd"/>
</dbReference>
<evidence type="ECO:0000256" key="5">
    <source>
        <dbReference type="ARBA" id="ARBA00023163"/>
    </source>
</evidence>
<dbReference type="PANTHER" id="PTHR30579:SF7">
    <property type="entry name" value="HTH-TYPE TRANSCRIPTIONAL REGULATOR LRHA-RELATED"/>
    <property type="match status" value="1"/>
</dbReference>
<dbReference type="Pfam" id="PF00126">
    <property type="entry name" value="HTH_1"/>
    <property type="match status" value="1"/>
</dbReference>
<evidence type="ECO:0000313" key="7">
    <source>
        <dbReference type="EMBL" id="SDS49385.1"/>
    </source>
</evidence>
<sequence length="285" mass="31307">MPILDIDALRTFVSVVDQGSFAAAAGRVYRTQAAVTQRIQRLEANIGRPLLRKVGRAKRLTDDGVTLLDYARRILALHDEACASLVGTKVTGEIRLGAPDDASETILPGMLRRFATMFPEVRVVIHIARSAFLMQSLKQGEIDMAISTRDDPSHPRLRLRTAPTFWLSAAEFKLVRNEPVPLVMHDEPSLFRSIALDALEKAHIPMRLTHISGSLSGIRAAVRAGLGITARSIETLEPTFRVLGTADGLPPLPDVSLYLYLATLNAHPTARQLFDSLRDSFGEPD</sequence>
<dbReference type="EMBL" id="LT629750">
    <property type="protein sequence ID" value="SDS49385.1"/>
    <property type="molecule type" value="Genomic_DNA"/>
</dbReference>
<comment type="function">
    <text evidence="1">NodD regulates the expression of the nodABCFE genes which encode other nodulation proteins. NodD is also a negative regulator of its own expression. Binds flavonoids as inducers.</text>
</comment>
<dbReference type="InterPro" id="IPR036388">
    <property type="entry name" value="WH-like_DNA-bd_sf"/>
</dbReference>
<keyword evidence="5" id="KW-0804">Transcription</keyword>
<evidence type="ECO:0000256" key="4">
    <source>
        <dbReference type="ARBA" id="ARBA00023125"/>
    </source>
</evidence>
<keyword evidence="3" id="KW-0805">Transcription regulation</keyword>
<evidence type="ECO:0000256" key="3">
    <source>
        <dbReference type="ARBA" id="ARBA00023015"/>
    </source>
</evidence>
<feature type="domain" description="HTH lysR-type" evidence="6">
    <location>
        <begin position="4"/>
        <end position="61"/>
    </location>
</feature>
<proteinExistence type="inferred from homology"/>
<name>A0A1H1SN28_9BRAD</name>
<evidence type="ECO:0000256" key="1">
    <source>
        <dbReference type="ARBA" id="ARBA00003502"/>
    </source>
</evidence>
<protein>
    <submittedName>
        <fullName evidence="7">DNA-binding transcriptional regulator, LysR family</fullName>
    </submittedName>
</protein>
<dbReference type="PROSITE" id="PS50931">
    <property type="entry name" value="HTH_LYSR"/>
    <property type="match status" value="1"/>
</dbReference>
<dbReference type="AlphaFoldDB" id="A0A1H1SN28"/>
<gene>
    <name evidence="7" type="ORF">SAMN05444158_2228</name>
</gene>
<dbReference type="GO" id="GO:0003700">
    <property type="term" value="F:DNA-binding transcription factor activity"/>
    <property type="evidence" value="ECO:0007669"/>
    <property type="project" value="InterPro"/>
</dbReference>
<dbReference type="InterPro" id="IPR000847">
    <property type="entry name" value="LysR_HTH_N"/>
</dbReference>
<evidence type="ECO:0000256" key="2">
    <source>
        <dbReference type="ARBA" id="ARBA00009437"/>
    </source>
</evidence>
<dbReference type="Gene3D" id="1.10.10.10">
    <property type="entry name" value="Winged helix-like DNA-binding domain superfamily/Winged helix DNA-binding domain"/>
    <property type="match status" value="1"/>
</dbReference>
<reference evidence="8" key="1">
    <citation type="submission" date="2016-10" db="EMBL/GenBank/DDBJ databases">
        <authorList>
            <person name="Varghese N."/>
            <person name="Submissions S."/>
        </authorList>
    </citation>
    <scope>NUCLEOTIDE SEQUENCE [LARGE SCALE GENOMIC DNA]</scope>
    <source>
        <strain evidence="8">GAS369</strain>
    </source>
</reference>
<dbReference type="Proteomes" id="UP000243904">
    <property type="component" value="Chromosome I"/>
</dbReference>
<dbReference type="InterPro" id="IPR036390">
    <property type="entry name" value="WH_DNA-bd_sf"/>
</dbReference>
<evidence type="ECO:0000313" key="8">
    <source>
        <dbReference type="Proteomes" id="UP000243904"/>
    </source>
</evidence>
<dbReference type="Pfam" id="PF03466">
    <property type="entry name" value="LysR_substrate"/>
    <property type="match status" value="1"/>
</dbReference>
<dbReference type="InterPro" id="IPR050176">
    <property type="entry name" value="LTTR"/>
</dbReference>
<dbReference type="GO" id="GO:0003677">
    <property type="term" value="F:DNA binding"/>
    <property type="evidence" value="ECO:0007669"/>
    <property type="project" value="UniProtKB-KW"/>
</dbReference>
<dbReference type="SUPFAM" id="SSF53850">
    <property type="entry name" value="Periplasmic binding protein-like II"/>
    <property type="match status" value="1"/>
</dbReference>
<keyword evidence="8" id="KW-1185">Reference proteome</keyword>
<comment type="similarity">
    <text evidence="2">Belongs to the LysR transcriptional regulatory family.</text>
</comment>
<dbReference type="SUPFAM" id="SSF46785">
    <property type="entry name" value="Winged helix' DNA-binding domain"/>
    <property type="match status" value="1"/>
</dbReference>
<keyword evidence="4 7" id="KW-0238">DNA-binding</keyword>
<accession>A0A1H1SN28</accession>
<dbReference type="PANTHER" id="PTHR30579">
    <property type="entry name" value="TRANSCRIPTIONAL REGULATOR"/>
    <property type="match status" value="1"/>
</dbReference>
<dbReference type="Gene3D" id="3.40.190.10">
    <property type="entry name" value="Periplasmic binding protein-like II"/>
    <property type="match status" value="2"/>
</dbReference>